<dbReference type="EMBL" id="AZEU01000018">
    <property type="protein sequence ID" value="KRL53202.1"/>
    <property type="molecule type" value="Genomic_DNA"/>
</dbReference>
<protein>
    <submittedName>
        <fullName evidence="1">Uncharacterized protein</fullName>
    </submittedName>
</protein>
<keyword evidence="2" id="KW-1185">Reference proteome</keyword>
<dbReference type="AlphaFoldDB" id="A0A0R1RFZ9"/>
<dbReference type="RefSeq" id="WP_054713765.1">
    <property type="nucleotide sequence ID" value="NZ_AZEU01000018.1"/>
</dbReference>
<name>A0A0R1RFZ9_9LACO</name>
<comment type="caution">
    <text evidence="1">The sequence shown here is derived from an EMBL/GenBank/DDBJ whole genome shotgun (WGS) entry which is preliminary data.</text>
</comment>
<accession>A0A0R1RFZ9</accession>
<gene>
    <name evidence="1" type="ORF">FD01_GL001305</name>
</gene>
<evidence type="ECO:0000313" key="1">
    <source>
        <dbReference type="EMBL" id="KRL53202.1"/>
    </source>
</evidence>
<evidence type="ECO:0000313" key="2">
    <source>
        <dbReference type="Proteomes" id="UP000051790"/>
    </source>
</evidence>
<dbReference type="Proteomes" id="UP000051790">
    <property type="component" value="Unassembled WGS sequence"/>
</dbReference>
<proteinExistence type="predicted"/>
<organism evidence="1 2">
    <name type="scientific">Lacticaseibacillus manihotivorans DSM 13343 = JCM 12514</name>
    <dbReference type="NCBI Taxonomy" id="1423769"/>
    <lineage>
        <taxon>Bacteria</taxon>
        <taxon>Bacillati</taxon>
        <taxon>Bacillota</taxon>
        <taxon>Bacilli</taxon>
        <taxon>Lactobacillales</taxon>
        <taxon>Lactobacillaceae</taxon>
        <taxon>Lacticaseibacillus</taxon>
    </lineage>
</organism>
<sequence length="99" mass="11507">MENKAQTFQTVRHNLMASYRQFFALEAPKLTMPAAQLQHNTAQSLARHYRVAVFFKDDSPALVGHFTRQLDEHRFILQAYQSNLVRVVSEAEISFIKRV</sequence>
<dbReference type="PATRIC" id="fig|1423769.4.peg.1405"/>
<reference evidence="1 2" key="1">
    <citation type="journal article" date="2015" name="Genome Announc.">
        <title>Expanding the biotechnology potential of lactobacilli through comparative genomics of 213 strains and associated genera.</title>
        <authorList>
            <person name="Sun Z."/>
            <person name="Harris H.M."/>
            <person name="McCann A."/>
            <person name="Guo C."/>
            <person name="Argimon S."/>
            <person name="Zhang W."/>
            <person name="Yang X."/>
            <person name="Jeffery I.B."/>
            <person name="Cooney J.C."/>
            <person name="Kagawa T.F."/>
            <person name="Liu W."/>
            <person name="Song Y."/>
            <person name="Salvetti E."/>
            <person name="Wrobel A."/>
            <person name="Rasinkangas P."/>
            <person name="Parkhill J."/>
            <person name="Rea M.C."/>
            <person name="O'Sullivan O."/>
            <person name="Ritari J."/>
            <person name="Douillard F.P."/>
            <person name="Paul Ross R."/>
            <person name="Yang R."/>
            <person name="Briner A.E."/>
            <person name="Felis G.E."/>
            <person name="de Vos W.M."/>
            <person name="Barrangou R."/>
            <person name="Klaenhammer T.R."/>
            <person name="Caufield P.W."/>
            <person name="Cui Y."/>
            <person name="Zhang H."/>
            <person name="O'Toole P.W."/>
        </authorList>
    </citation>
    <scope>NUCLEOTIDE SEQUENCE [LARGE SCALE GENOMIC DNA]</scope>
    <source>
        <strain evidence="1 2">DSM 13343</strain>
    </source>
</reference>
<dbReference type="OrthoDB" id="2295422at2"/>